<name>A0ABS5LIU7_9BACI</name>
<keyword evidence="7" id="KW-0966">Cell projection</keyword>
<reference evidence="7 8" key="1">
    <citation type="submission" date="2021-04" db="EMBL/GenBank/DDBJ databases">
        <title>Metabacillus sp. strain KIGAM252 whole genome sequence.</title>
        <authorList>
            <person name="Seo M.-J."/>
            <person name="Cho E.-S."/>
            <person name="Hwang C.Y."/>
            <person name="Yoon D.J."/>
        </authorList>
    </citation>
    <scope>NUCLEOTIDE SEQUENCE [LARGE SCALE GENOMIC DNA]</scope>
    <source>
        <strain evidence="7 8">KIGAM252</strain>
    </source>
</reference>
<comment type="caution">
    <text evidence="7">The sequence shown here is derived from an EMBL/GenBank/DDBJ whole genome shotgun (WGS) entry which is preliminary data.</text>
</comment>
<dbReference type="Pfam" id="PF00669">
    <property type="entry name" value="Flagellin_N"/>
    <property type="match status" value="1"/>
</dbReference>
<evidence type="ECO:0000256" key="1">
    <source>
        <dbReference type="ARBA" id="ARBA00005709"/>
    </source>
</evidence>
<dbReference type="Pfam" id="PF00700">
    <property type="entry name" value="Flagellin_C"/>
    <property type="match status" value="1"/>
</dbReference>
<evidence type="ECO:0000313" key="7">
    <source>
        <dbReference type="EMBL" id="MBS2970670.1"/>
    </source>
</evidence>
<keyword evidence="4" id="KW-0964">Secreted</keyword>
<feature type="domain" description="Flagellin N-terminal" evidence="5">
    <location>
        <begin position="3"/>
        <end position="139"/>
    </location>
</feature>
<comment type="similarity">
    <text evidence="1 4">Belongs to the bacterial flagellin family.</text>
</comment>
<keyword evidence="7" id="KW-0969">Cilium</keyword>
<feature type="domain" description="Flagellin C-terminal" evidence="6">
    <location>
        <begin position="229"/>
        <end position="280"/>
    </location>
</feature>
<dbReference type="InterPro" id="IPR001492">
    <property type="entry name" value="Flagellin"/>
</dbReference>
<dbReference type="PRINTS" id="PR00207">
    <property type="entry name" value="FLAGELLIN"/>
</dbReference>
<dbReference type="InterPro" id="IPR001029">
    <property type="entry name" value="Flagellin_N"/>
</dbReference>
<keyword evidence="7" id="KW-0282">Flagellum</keyword>
<evidence type="ECO:0000259" key="5">
    <source>
        <dbReference type="Pfam" id="PF00669"/>
    </source>
</evidence>
<proteinExistence type="inferred from homology"/>
<evidence type="ECO:0000256" key="4">
    <source>
        <dbReference type="RuleBase" id="RU362073"/>
    </source>
</evidence>
<dbReference type="SUPFAM" id="SSF64518">
    <property type="entry name" value="Phase 1 flagellin"/>
    <property type="match status" value="1"/>
</dbReference>
<dbReference type="RefSeq" id="WP_211561242.1">
    <property type="nucleotide sequence ID" value="NZ_JAGVRK010000001.1"/>
</dbReference>
<keyword evidence="3 4" id="KW-0975">Bacterial flagellum</keyword>
<sequence>MRINHNIAALNTYRQLSTANAGQAKSMEKLSSGQRINRAGDDAAGLAISEKMRGQIRGLDQASRNAQDSISMIQTAEGALNETHDILQRMRELAVQAGNDTNTSTDRGEIQKEVNQLTSEINRIGNTTEFNKQKLLNATAGTTTAGTVVGGLTTVVGKSSFSTQIGANESQTMTLEFADMRANALGITSSAPATANFTTTQDVTNGTDNTPAEYGLDLGTAATAGNAVTVIQNAIEKVSAERSKLGANQNRLEHTINNVNTSSENLTAAESRIRDVDYALAA</sequence>
<comment type="function">
    <text evidence="4">Flagellin is the subunit protein which polymerizes to form the filaments of bacterial flagella.</text>
</comment>
<protein>
    <recommendedName>
        <fullName evidence="2 4">Flagellin</fullName>
    </recommendedName>
</protein>
<dbReference type="Proteomes" id="UP000682403">
    <property type="component" value="Unassembled WGS sequence"/>
</dbReference>
<evidence type="ECO:0000256" key="3">
    <source>
        <dbReference type="ARBA" id="ARBA00023143"/>
    </source>
</evidence>
<comment type="subcellular location">
    <subcellularLocation>
        <location evidence="4">Secreted</location>
    </subcellularLocation>
    <subcellularLocation>
        <location evidence="4">Bacterial flagellum</location>
    </subcellularLocation>
</comment>
<evidence type="ECO:0000256" key="2">
    <source>
        <dbReference type="ARBA" id="ARBA00020110"/>
    </source>
</evidence>
<dbReference type="InterPro" id="IPR046358">
    <property type="entry name" value="Flagellin_C"/>
</dbReference>
<evidence type="ECO:0000313" key="8">
    <source>
        <dbReference type="Proteomes" id="UP000682403"/>
    </source>
</evidence>
<gene>
    <name evidence="7" type="ORF">J9317_18160</name>
</gene>
<accession>A0ABS5LIU7</accession>
<dbReference type="PANTHER" id="PTHR42792:SF2">
    <property type="entry name" value="FLAGELLIN"/>
    <property type="match status" value="1"/>
</dbReference>
<dbReference type="EMBL" id="JAGVRK010000001">
    <property type="protein sequence ID" value="MBS2970670.1"/>
    <property type="molecule type" value="Genomic_DNA"/>
</dbReference>
<evidence type="ECO:0000259" key="6">
    <source>
        <dbReference type="Pfam" id="PF00700"/>
    </source>
</evidence>
<dbReference type="PANTHER" id="PTHR42792">
    <property type="entry name" value="FLAGELLIN"/>
    <property type="match status" value="1"/>
</dbReference>
<keyword evidence="8" id="KW-1185">Reference proteome</keyword>
<dbReference type="Gene3D" id="1.20.1330.10">
    <property type="entry name" value="f41 fragment of flagellin, N-terminal domain"/>
    <property type="match status" value="1"/>
</dbReference>
<organism evidence="7 8">
    <name type="scientific">Metabacillus flavus</name>
    <dbReference type="NCBI Taxonomy" id="2823519"/>
    <lineage>
        <taxon>Bacteria</taxon>
        <taxon>Bacillati</taxon>
        <taxon>Bacillota</taxon>
        <taxon>Bacilli</taxon>
        <taxon>Bacillales</taxon>
        <taxon>Bacillaceae</taxon>
        <taxon>Metabacillus</taxon>
    </lineage>
</organism>